<sequence length="211" mass="22981">LSCRVLLSTCLDAERVGCSEAADFTATLAALAALAWNVGDLEISRSRLVQHIGLLSPQERAQARRRLSRSDRQRLPLRGSASEVLALFDGISPAEEEPQVMASTPPPAAGPAAAPAVAAPPGLRDMVQNAPKEFRCALDDKLLCDPVVSPGGVVFERTTLLRWLQKHGNVCPISGEPLRVEDCQRSPELRKKVTEWVRGAGRQREARKYKK</sequence>
<feature type="non-terminal residue" evidence="3">
    <location>
        <position position="1"/>
    </location>
</feature>
<dbReference type="SUPFAM" id="SSF57850">
    <property type="entry name" value="RING/U-box"/>
    <property type="match status" value="1"/>
</dbReference>
<evidence type="ECO:0000259" key="2">
    <source>
        <dbReference type="PROSITE" id="PS51698"/>
    </source>
</evidence>
<feature type="domain" description="U-box" evidence="2">
    <location>
        <begin position="129"/>
        <end position="203"/>
    </location>
</feature>
<proteinExistence type="predicted"/>
<dbReference type="CDD" id="cd16664">
    <property type="entry name" value="RING-Ubox_PUB"/>
    <property type="match status" value="1"/>
</dbReference>
<dbReference type="Pfam" id="PF04564">
    <property type="entry name" value="U-box"/>
    <property type="match status" value="1"/>
</dbReference>
<dbReference type="Proteomes" id="UP000626109">
    <property type="component" value="Unassembled WGS sequence"/>
</dbReference>
<comment type="caution">
    <text evidence="3">The sequence shown here is derived from an EMBL/GenBank/DDBJ whole genome shotgun (WGS) entry which is preliminary data.</text>
</comment>
<feature type="region of interest" description="Disordered" evidence="1">
    <location>
        <begin position="96"/>
        <end position="117"/>
    </location>
</feature>
<evidence type="ECO:0000313" key="4">
    <source>
        <dbReference type="Proteomes" id="UP000626109"/>
    </source>
</evidence>
<accession>A0A813KMD7</accession>
<dbReference type="GO" id="GO:0004842">
    <property type="term" value="F:ubiquitin-protein transferase activity"/>
    <property type="evidence" value="ECO:0007669"/>
    <property type="project" value="InterPro"/>
</dbReference>
<protein>
    <recommendedName>
        <fullName evidence="2">U-box domain-containing protein</fullName>
    </recommendedName>
</protein>
<dbReference type="InterPro" id="IPR003613">
    <property type="entry name" value="Ubox_domain"/>
</dbReference>
<name>A0A813KMD7_POLGL</name>
<dbReference type="Gene3D" id="3.30.40.10">
    <property type="entry name" value="Zinc/RING finger domain, C3HC4 (zinc finger)"/>
    <property type="match status" value="1"/>
</dbReference>
<evidence type="ECO:0000313" key="3">
    <source>
        <dbReference type="EMBL" id="CAE8708464.1"/>
    </source>
</evidence>
<dbReference type="SMART" id="SM00504">
    <property type="entry name" value="Ubox"/>
    <property type="match status" value="1"/>
</dbReference>
<gene>
    <name evidence="3" type="ORF">PGLA2088_LOCUS34947</name>
</gene>
<dbReference type="PROSITE" id="PS51698">
    <property type="entry name" value="U_BOX"/>
    <property type="match status" value="1"/>
</dbReference>
<dbReference type="InterPro" id="IPR013083">
    <property type="entry name" value="Znf_RING/FYVE/PHD"/>
</dbReference>
<dbReference type="AlphaFoldDB" id="A0A813KMD7"/>
<dbReference type="GO" id="GO:0016567">
    <property type="term" value="P:protein ubiquitination"/>
    <property type="evidence" value="ECO:0007669"/>
    <property type="project" value="InterPro"/>
</dbReference>
<dbReference type="InterPro" id="IPR045210">
    <property type="entry name" value="RING-Ubox_PUB"/>
</dbReference>
<dbReference type="EMBL" id="CAJNNW010031678">
    <property type="protein sequence ID" value="CAE8708464.1"/>
    <property type="molecule type" value="Genomic_DNA"/>
</dbReference>
<organism evidence="3 4">
    <name type="scientific">Polarella glacialis</name>
    <name type="common">Dinoflagellate</name>
    <dbReference type="NCBI Taxonomy" id="89957"/>
    <lineage>
        <taxon>Eukaryota</taxon>
        <taxon>Sar</taxon>
        <taxon>Alveolata</taxon>
        <taxon>Dinophyceae</taxon>
        <taxon>Suessiales</taxon>
        <taxon>Suessiaceae</taxon>
        <taxon>Polarella</taxon>
    </lineage>
</organism>
<evidence type="ECO:0000256" key="1">
    <source>
        <dbReference type="SAM" id="MobiDB-lite"/>
    </source>
</evidence>
<reference evidence="3" key="1">
    <citation type="submission" date="2021-02" db="EMBL/GenBank/DDBJ databases">
        <authorList>
            <person name="Dougan E. K."/>
            <person name="Rhodes N."/>
            <person name="Thang M."/>
            <person name="Chan C."/>
        </authorList>
    </citation>
    <scope>NUCLEOTIDE SEQUENCE</scope>
</reference>